<dbReference type="InterPro" id="IPR005479">
    <property type="entry name" value="CPAse_ATP-bd"/>
</dbReference>
<dbReference type="Gene3D" id="2.40.50.100">
    <property type="match status" value="1"/>
</dbReference>
<name>A0AAF0PH38_9EURY</name>
<comment type="cofactor">
    <cofactor evidence="3">
        <name>biotin</name>
        <dbReference type="ChEBI" id="CHEBI:57586"/>
    </cofactor>
</comment>
<evidence type="ECO:0000256" key="1">
    <source>
        <dbReference type="ARBA" id="ARBA00001936"/>
    </source>
</evidence>
<evidence type="ECO:0000256" key="5">
    <source>
        <dbReference type="ARBA" id="ARBA00022741"/>
    </source>
</evidence>
<dbReference type="InterPro" id="IPR011054">
    <property type="entry name" value="Rudment_hybrid_motif"/>
</dbReference>
<dbReference type="FunFam" id="2.40.50.100:FF:000003">
    <property type="entry name" value="Acetyl-CoA carboxylase biotin carboxyl carrier protein"/>
    <property type="match status" value="1"/>
</dbReference>
<feature type="domain" description="ATP-grasp" evidence="11">
    <location>
        <begin position="121"/>
        <end position="317"/>
    </location>
</feature>
<evidence type="ECO:0000259" key="11">
    <source>
        <dbReference type="PROSITE" id="PS50975"/>
    </source>
</evidence>
<dbReference type="PANTHER" id="PTHR18866:SF33">
    <property type="entry name" value="METHYLCROTONOYL-COA CARBOXYLASE SUBUNIT ALPHA, MITOCHONDRIAL-RELATED"/>
    <property type="match status" value="1"/>
</dbReference>
<keyword evidence="6 9" id="KW-0067">ATP-binding</keyword>
<keyword evidence="7" id="KW-0460">Magnesium</keyword>
<dbReference type="InterPro" id="IPR005481">
    <property type="entry name" value="BC-like_N"/>
</dbReference>
<evidence type="ECO:0000259" key="12">
    <source>
        <dbReference type="PROSITE" id="PS50979"/>
    </source>
</evidence>
<dbReference type="GeneID" id="39861057"/>
<sequence length="590" mass="62731">MFDKVLVANRGEIAVRVMAACEELGIGTVAVYSDADRDAGHVEYADEAYNVGPAPASESYLDQEAIVAVADRAGADAIHPGYGFLAENADFARRVEATDGITWVGPPSDAMETLGEKTNARTVMQAADVPVVPGTTEPVADADEVRSLGEEYGYPIAIKAEGGGGGRGMKIVRSEAEVDDALESARREGEAYFDNDSVYVEKYLESPKHIEVQVLADRHGNVRHLGERDCSLQRRHQKVIEEAPSPALDDDLRDEIGEAARQGVREAGYTNAGTVEFLVEDGEFYFMEVNTRIQVEHTVTEEVTGIDIVRWQLRVAAGEELAFDQADVEIDGHAVEYRINAENPAADFAPTPGKLTTYRPPASIGVRLDHAVAQGDEIGGDYDSMIGKLIVSGDDRDHCLERSKRALEHFAVDGVHTTIPFHRLLLDDETFVAGDHTTTYLDRELDDDALAAAVDRWGSATATDGNGSTATTTEVTVEVDGRRFDVVIEDGVSQATADRAETGAAPGGGAAGGDDAELAAAGAVTAEMQGTILSVAVEEGDEVAAGDVLCVLEAMKMENDVVASTGGTVRSVPISAGDSVDMGDTLVTLE</sequence>
<feature type="domain" description="Biotin carboxylation" evidence="12">
    <location>
        <begin position="1"/>
        <end position="446"/>
    </location>
</feature>
<feature type="domain" description="Lipoyl-binding" evidence="10">
    <location>
        <begin position="515"/>
        <end position="590"/>
    </location>
</feature>
<keyword evidence="4 13" id="KW-0436">Ligase</keyword>
<proteinExistence type="predicted"/>
<dbReference type="InterPro" id="IPR005482">
    <property type="entry name" value="Biotin_COase_C"/>
</dbReference>
<dbReference type="SUPFAM" id="SSF51230">
    <property type="entry name" value="Single hybrid motif"/>
    <property type="match status" value="1"/>
</dbReference>
<dbReference type="GO" id="GO:0003989">
    <property type="term" value="F:acetyl-CoA carboxylase activity"/>
    <property type="evidence" value="ECO:0007669"/>
    <property type="project" value="UniProtKB-EC"/>
</dbReference>
<keyword evidence="14" id="KW-1185">Reference proteome</keyword>
<evidence type="ECO:0000256" key="4">
    <source>
        <dbReference type="ARBA" id="ARBA00022598"/>
    </source>
</evidence>
<dbReference type="InterPro" id="IPR011761">
    <property type="entry name" value="ATP-grasp"/>
</dbReference>
<dbReference type="RefSeq" id="WP_049964732.1">
    <property type="nucleotide sequence ID" value="NZ_CP101873.1"/>
</dbReference>
<dbReference type="GO" id="GO:0046872">
    <property type="term" value="F:metal ion binding"/>
    <property type="evidence" value="ECO:0007669"/>
    <property type="project" value="InterPro"/>
</dbReference>
<evidence type="ECO:0000256" key="9">
    <source>
        <dbReference type="PROSITE-ProRule" id="PRU00409"/>
    </source>
</evidence>
<comment type="cofactor">
    <cofactor evidence="1">
        <name>Mn(2+)</name>
        <dbReference type="ChEBI" id="CHEBI:29035"/>
    </cofactor>
</comment>
<accession>A0AAF0PH38</accession>
<dbReference type="SUPFAM" id="SSF51246">
    <property type="entry name" value="Rudiment single hybrid motif"/>
    <property type="match status" value="1"/>
</dbReference>
<evidence type="ECO:0000256" key="3">
    <source>
        <dbReference type="ARBA" id="ARBA00001953"/>
    </source>
</evidence>
<dbReference type="InterPro" id="IPR050856">
    <property type="entry name" value="Biotin_carboxylase_complex"/>
</dbReference>
<keyword evidence="8" id="KW-0092">Biotin</keyword>
<dbReference type="InterPro" id="IPR001882">
    <property type="entry name" value="Biotin_BS"/>
</dbReference>
<dbReference type="GO" id="GO:0005524">
    <property type="term" value="F:ATP binding"/>
    <property type="evidence" value="ECO:0007669"/>
    <property type="project" value="UniProtKB-UniRule"/>
</dbReference>
<dbReference type="Pfam" id="PF00289">
    <property type="entry name" value="Biotin_carb_N"/>
    <property type="match status" value="1"/>
</dbReference>
<organism evidence="13 14">
    <name type="scientific">Natrinema thermotolerans</name>
    <dbReference type="NCBI Taxonomy" id="121872"/>
    <lineage>
        <taxon>Archaea</taxon>
        <taxon>Methanobacteriati</taxon>
        <taxon>Methanobacteriota</taxon>
        <taxon>Stenosarchaea group</taxon>
        <taxon>Halobacteria</taxon>
        <taxon>Halobacteriales</taxon>
        <taxon>Natrialbaceae</taxon>
        <taxon>Natrinema</taxon>
    </lineage>
</organism>
<dbReference type="InterPro" id="IPR016185">
    <property type="entry name" value="PreATP-grasp_dom_sf"/>
</dbReference>
<dbReference type="CDD" id="cd06850">
    <property type="entry name" value="biotinyl_domain"/>
    <property type="match status" value="1"/>
</dbReference>
<dbReference type="InterPro" id="IPR000089">
    <property type="entry name" value="Biotin_lipoyl"/>
</dbReference>
<dbReference type="Pfam" id="PF02785">
    <property type="entry name" value="Biotin_carb_C"/>
    <property type="match status" value="1"/>
</dbReference>
<evidence type="ECO:0000256" key="2">
    <source>
        <dbReference type="ARBA" id="ARBA00001941"/>
    </source>
</evidence>
<dbReference type="FunFam" id="3.40.50.20:FF:000010">
    <property type="entry name" value="Propionyl-CoA carboxylase subunit alpha"/>
    <property type="match status" value="1"/>
</dbReference>
<dbReference type="Gene3D" id="3.30.470.20">
    <property type="entry name" value="ATP-grasp fold, B domain"/>
    <property type="match status" value="1"/>
</dbReference>
<evidence type="ECO:0000313" key="14">
    <source>
        <dbReference type="Proteomes" id="UP001224926"/>
    </source>
</evidence>
<dbReference type="Pfam" id="PF02786">
    <property type="entry name" value="CPSase_L_D2"/>
    <property type="match status" value="1"/>
</dbReference>
<dbReference type="InterPro" id="IPR011053">
    <property type="entry name" value="Single_hybrid_motif"/>
</dbReference>
<dbReference type="NCBIfam" id="NF006367">
    <property type="entry name" value="PRK08591.1"/>
    <property type="match status" value="1"/>
</dbReference>
<evidence type="ECO:0000256" key="6">
    <source>
        <dbReference type="ARBA" id="ARBA00022840"/>
    </source>
</evidence>
<dbReference type="PROSITE" id="PS50968">
    <property type="entry name" value="BIOTINYL_LIPOYL"/>
    <property type="match status" value="1"/>
</dbReference>
<dbReference type="EMBL" id="CP101873">
    <property type="protein sequence ID" value="WMT09080.1"/>
    <property type="molecule type" value="Genomic_DNA"/>
</dbReference>
<dbReference type="SUPFAM" id="SSF56059">
    <property type="entry name" value="Glutathione synthetase ATP-binding domain-like"/>
    <property type="match status" value="1"/>
</dbReference>
<dbReference type="PROSITE" id="PS00867">
    <property type="entry name" value="CPSASE_2"/>
    <property type="match status" value="1"/>
</dbReference>
<dbReference type="SUPFAM" id="SSF52440">
    <property type="entry name" value="PreATP-grasp domain"/>
    <property type="match status" value="1"/>
</dbReference>
<reference evidence="13 14" key="1">
    <citation type="submission" date="2022-07" db="EMBL/GenBank/DDBJ databases">
        <title>Two temperate virus in Haloterrigena jeotgali A29.</title>
        <authorList>
            <person name="Deng X."/>
        </authorList>
    </citation>
    <scope>NUCLEOTIDE SEQUENCE [LARGE SCALE GENOMIC DNA]</scope>
    <source>
        <strain evidence="13 14">A29</strain>
    </source>
</reference>
<evidence type="ECO:0000256" key="7">
    <source>
        <dbReference type="ARBA" id="ARBA00022842"/>
    </source>
</evidence>
<dbReference type="SMART" id="SM00878">
    <property type="entry name" value="Biotin_carb_C"/>
    <property type="match status" value="1"/>
</dbReference>
<comment type="cofactor">
    <cofactor evidence="2">
        <name>Co(2+)</name>
        <dbReference type="ChEBI" id="CHEBI:48828"/>
    </cofactor>
</comment>
<protein>
    <submittedName>
        <fullName evidence="13">Acetyl-CoA carboxylase biotin carboxylase subunit</fullName>
        <ecNumber evidence="13">6.4.1.2</ecNumber>
    </submittedName>
</protein>
<dbReference type="AlphaFoldDB" id="A0AAF0PH38"/>
<dbReference type="Proteomes" id="UP001224926">
    <property type="component" value="Chromosome"/>
</dbReference>
<dbReference type="GeneID" id="84213367"/>
<dbReference type="PANTHER" id="PTHR18866">
    <property type="entry name" value="CARBOXYLASE:PYRUVATE/ACETYL-COA/PROPIONYL-COA CARBOXYLASE"/>
    <property type="match status" value="1"/>
</dbReference>
<dbReference type="PROSITE" id="PS00188">
    <property type="entry name" value="BIOTIN"/>
    <property type="match status" value="1"/>
</dbReference>
<evidence type="ECO:0000313" key="13">
    <source>
        <dbReference type="EMBL" id="WMT09080.1"/>
    </source>
</evidence>
<dbReference type="PROSITE" id="PS50979">
    <property type="entry name" value="BC"/>
    <property type="match status" value="1"/>
</dbReference>
<gene>
    <name evidence="13" type="ORF">NP511_05460</name>
</gene>
<dbReference type="PROSITE" id="PS50975">
    <property type="entry name" value="ATP_GRASP"/>
    <property type="match status" value="1"/>
</dbReference>
<dbReference type="FunFam" id="3.30.1490.20:FF:000003">
    <property type="entry name" value="acetyl-CoA carboxylase isoform X1"/>
    <property type="match status" value="1"/>
</dbReference>
<dbReference type="Pfam" id="PF00364">
    <property type="entry name" value="Biotin_lipoyl"/>
    <property type="match status" value="1"/>
</dbReference>
<dbReference type="InterPro" id="IPR011764">
    <property type="entry name" value="Biotin_carboxylation_dom"/>
</dbReference>
<keyword evidence="5 9" id="KW-0547">Nucleotide-binding</keyword>
<evidence type="ECO:0000256" key="8">
    <source>
        <dbReference type="ARBA" id="ARBA00023267"/>
    </source>
</evidence>
<dbReference type="EC" id="6.4.1.2" evidence="13"/>
<evidence type="ECO:0000259" key="10">
    <source>
        <dbReference type="PROSITE" id="PS50968"/>
    </source>
</evidence>